<evidence type="ECO:0000259" key="10">
    <source>
        <dbReference type="Pfam" id="PF11788"/>
    </source>
</evidence>
<evidence type="ECO:0000256" key="8">
    <source>
        <dbReference type="ARBA" id="ARBA00035534"/>
    </source>
</evidence>
<dbReference type="Gene3D" id="3.90.79.10">
    <property type="entry name" value="Nucleoside Triphosphate Pyrophosphohydrolase"/>
    <property type="match status" value="1"/>
</dbReference>
<keyword evidence="5" id="KW-0496">Mitochondrion</keyword>
<dbReference type="SUPFAM" id="SSF55811">
    <property type="entry name" value="Nudix"/>
    <property type="match status" value="1"/>
</dbReference>
<gene>
    <name evidence="11" type="ORF">RIMI_LOCUS8940449</name>
</gene>
<evidence type="ECO:0000256" key="9">
    <source>
        <dbReference type="SAM" id="MobiDB-lite"/>
    </source>
</evidence>
<keyword evidence="4" id="KW-0689">Ribosomal protein</keyword>
<feature type="domain" description="Large ribosomal subunit protein mL46 N-terminal" evidence="10">
    <location>
        <begin position="41"/>
        <end position="138"/>
    </location>
</feature>
<evidence type="ECO:0000256" key="3">
    <source>
        <dbReference type="ARBA" id="ARBA00022946"/>
    </source>
</evidence>
<dbReference type="InterPro" id="IPR033650">
    <property type="entry name" value="Ribosomal_mL46_NUDIX"/>
</dbReference>
<dbReference type="CDD" id="cd04661">
    <property type="entry name" value="NUDIX_MRP_L46"/>
    <property type="match status" value="1"/>
</dbReference>
<evidence type="ECO:0000256" key="1">
    <source>
        <dbReference type="ARBA" id="ARBA00004173"/>
    </source>
</evidence>
<evidence type="ECO:0000256" key="7">
    <source>
        <dbReference type="ARBA" id="ARBA00035190"/>
    </source>
</evidence>
<keyword evidence="3" id="KW-0809">Transit peptide</keyword>
<dbReference type="PANTHER" id="PTHR13124:SF12">
    <property type="entry name" value="LARGE RIBOSOMAL SUBUNIT PROTEIN ML46"/>
    <property type="match status" value="1"/>
</dbReference>
<evidence type="ECO:0000256" key="6">
    <source>
        <dbReference type="ARBA" id="ARBA00023274"/>
    </source>
</evidence>
<evidence type="ECO:0000313" key="12">
    <source>
        <dbReference type="Proteomes" id="UP001176940"/>
    </source>
</evidence>
<dbReference type="InterPro" id="IPR015797">
    <property type="entry name" value="NUDIX_hydrolase-like_dom_sf"/>
</dbReference>
<dbReference type="InterPro" id="IPR021757">
    <property type="entry name" value="Ribosomal_mL46_N"/>
</dbReference>
<dbReference type="Pfam" id="PF11788">
    <property type="entry name" value="MRP-L46"/>
    <property type="match status" value="1"/>
</dbReference>
<evidence type="ECO:0000256" key="5">
    <source>
        <dbReference type="ARBA" id="ARBA00023128"/>
    </source>
</evidence>
<feature type="region of interest" description="Disordered" evidence="9">
    <location>
        <begin position="90"/>
        <end position="110"/>
    </location>
</feature>
<protein>
    <recommendedName>
        <fullName evidence="7">Large ribosomal subunit protein mL46</fullName>
    </recommendedName>
    <alternativeName>
        <fullName evidence="8">39S ribosomal protein L46, mitochondrial</fullName>
    </alternativeName>
</protein>
<proteinExistence type="inferred from homology"/>
<evidence type="ECO:0000256" key="2">
    <source>
        <dbReference type="ARBA" id="ARBA00009070"/>
    </source>
</evidence>
<keyword evidence="6" id="KW-0687">Ribonucleoprotein</keyword>
<reference evidence="11" key="1">
    <citation type="submission" date="2023-07" db="EMBL/GenBank/DDBJ databases">
        <authorList>
            <person name="Stuckert A."/>
        </authorList>
    </citation>
    <scope>NUCLEOTIDE SEQUENCE</scope>
</reference>
<evidence type="ECO:0000313" key="11">
    <source>
        <dbReference type="EMBL" id="CAJ0940799.1"/>
    </source>
</evidence>
<sequence>MAAPVRRLLTGALWCRAPGFRASVAGCRGLASAPGSTGSPWRLHGAVCLKRPAVVSQSKTPLQREVEELLKQIDLEKSFHSDHELQLMKDAERLRRKQSDTYDSDDEEEEQDIVMAQDMEDTWEQKWKQMKLAPRVTDSTGGEQRSRAQRWRTDSVSYPIFTLVTGIVGRWRAVCVTALQRPNSDAAAIRIVVEADEQNDRSSLHRKLENPLVLLVKEKIGNEEVWMFPQVEWMAGETMRQTAQRALSNVSENSIEAHFLGNAPCGFYKYKFPKALRSEDKMGAKVFFFKALLKNKSAPTNKKKGDYVWVSKDELKDYLKPAYLSEVYKFVIEV</sequence>
<comment type="caution">
    <text evidence="11">The sequence shown here is derived from an EMBL/GenBank/DDBJ whole genome shotgun (WGS) entry which is preliminary data.</text>
</comment>
<feature type="compositionally biased region" description="Basic and acidic residues" evidence="9">
    <location>
        <begin position="90"/>
        <end position="100"/>
    </location>
</feature>
<evidence type="ECO:0000256" key="4">
    <source>
        <dbReference type="ARBA" id="ARBA00022980"/>
    </source>
</evidence>
<name>A0ABN9LGA0_9NEOB</name>
<accession>A0ABN9LGA0</accession>
<dbReference type="Proteomes" id="UP001176940">
    <property type="component" value="Unassembled WGS sequence"/>
</dbReference>
<comment type="similarity">
    <text evidence="2">Belongs to the mitochondrion-specific ribosomal protein mL46 family.</text>
</comment>
<dbReference type="PANTHER" id="PTHR13124">
    <property type="entry name" value="39S RIBOSOMAL PROTEIN L46, MITOCHONDRIAL PRECURSOR-RELATED"/>
    <property type="match status" value="1"/>
</dbReference>
<dbReference type="InterPro" id="IPR040008">
    <property type="entry name" value="Ribosomal_mL46"/>
</dbReference>
<comment type="subcellular location">
    <subcellularLocation>
        <location evidence="1">Mitochondrion</location>
    </subcellularLocation>
</comment>
<organism evidence="11 12">
    <name type="scientific">Ranitomeya imitator</name>
    <name type="common">mimic poison frog</name>
    <dbReference type="NCBI Taxonomy" id="111125"/>
    <lineage>
        <taxon>Eukaryota</taxon>
        <taxon>Metazoa</taxon>
        <taxon>Chordata</taxon>
        <taxon>Craniata</taxon>
        <taxon>Vertebrata</taxon>
        <taxon>Euteleostomi</taxon>
        <taxon>Amphibia</taxon>
        <taxon>Batrachia</taxon>
        <taxon>Anura</taxon>
        <taxon>Neobatrachia</taxon>
        <taxon>Hyloidea</taxon>
        <taxon>Dendrobatidae</taxon>
        <taxon>Dendrobatinae</taxon>
        <taxon>Ranitomeya</taxon>
    </lineage>
</organism>
<keyword evidence="12" id="KW-1185">Reference proteome</keyword>
<dbReference type="EMBL" id="CAUEEQ010018139">
    <property type="protein sequence ID" value="CAJ0940799.1"/>
    <property type="molecule type" value="Genomic_DNA"/>
</dbReference>